<dbReference type="InterPro" id="IPR001753">
    <property type="entry name" value="Enoyl-CoA_hydra/iso"/>
</dbReference>
<dbReference type="NCBIfam" id="NF006452">
    <property type="entry name" value="PRK08788.1"/>
    <property type="match status" value="1"/>
</dbReference>
<dbReference type="OrthoDB" id="9802362at2"/>
<dbReference type="EMBL" id="FOVF01000027">
    <property type="protein sequence ID" value="SFN51271.1"/>
    <property type="molecule type" value="Genomic_DNA"/>
</dbReference>
<reference evidence="3 4" key="1">
    <citation type="submission" date="2016-10" db="EMBL/GenBank/DDBJ databases">
        <authorList>
            <person name="de Groot N.N."/>
        </authorList>
    </citation>
    <scope>NUCLEOTIDE SEQUENCE [LARGE SCALE GENOMIC DNA]</scope>
    <source>
        <strain evidence="3 4">CGMCC 1.7659</strain>
    </source>
</reference>
<dbReference type="RefSeq" id="WP_092409553.1">
    <property type="nucleotide sequence ID" value="NZ_FOVF01000027.1"/>
</dbReference>
<dbReference type="PANTHER" id="PTHR11941:SF54">
    <property type="entry name" value="ENOYL-COA HYDRATASE, MITOCHONDRIAL"/>
    <property type="match status" value="1"/>
</dbReference>
<dbReference type="CDD" id="cd06558">
    <property type="entry name" value="crotonase-like"/>
    <property type="match status" value="1"/>
</dbReference>
<accession>A0A1I4ZLX0</accession>
<evidence type="ECO:0000313" key="4">
    <source>
        <dbReference type="Proteomes" id="UP000198575"/>
    </source>
</evidence>
<protein>
    <submittedName>
        <fullName evidence="3">DSF synthase</fullName>
    </submittedName>
</protein>
<name>A0A1I4ZLX0_9GAMM</name>
<dbReference type="STRING" id="578942.SAMN05216289_1279"/>
<dbReference type="PROSITE" id="PS00166">
    <property type="entry name" value="ENOYL_COA_HYDRATASE"/>
    <property type="match status" value="1"/>
</dbReference>
<dbReference type="InterPro" id="IPR029045">
    <property type="entry name" value="ClpP/crotonase-like_dom_sf"/>
</dbReference>
<proteinExistence type="inferred from homology"/>
<sequence length="291" mass="32540">MNAVHAFPSIPAARHVEARFDVGPQNTLWITLPGSIDGNPPYFSPPLIDDLMDMLQLMKRRGATWPSQGHLRPIHYTVMNSAHPEYFNLGGDLAHFHDCIQRRDRDGLHRYSLTCADMLFEWSSALGKQATSIALVQGRALGGGFETALAADFIIAEEHSEFGFPEILFGLFPCTGGMSLLAQRIGARAAERMLGDGRIYSAAALKEMGVIDAVCPTGEGERAVERFITEHAKHRQARLMLQRSRHRIAPLDLKELHTVVDEWTETAMQLGPQELRVMEMLVKMQRGRRVD</sequence>
<dbReference type="Pfam" id="PF00378">
    <property type="entry name" value="ECH_1"/>
    <property type="match status" value="1"/>
</dbReference>
<dbReference type="AlphaFoldDB" id="A0A1I4ZLX0"/>
<dbReference type="PANTHER" id="PTHR11941">
    <property type="entry name" value="ENOYL-COA HYDRATASE-RELATED"/>
    <property type="match status" value="1"/>
</dbReference>
<evidence type="ECO:0000256" key="2">
    <source>
        <dbReference type="RuleBase" id="RU003707"/>
    </source>
</evidence>
<dbReference type="GO" id="GO:0003824">
    <property type="term" value="F:catalytic activity"/>
    <property type="evidence" value="ECO:0007669"/>
    <property type="project" value="InterPro"/>
</dbReference>
<evidence type="ECO:0000256" key="1">
    <source>
        <dbReference type="ARBA" id="ARBA00005254"/>
    </source>
</evidence>
<keyword evidence="4" id="KW-1185">Reference proteome</keyword>
<dbReference type="SUPFAM" id="SSF52096">
    <property type="entry name" value="ClpP/crotonase"/>
    <property type="match status" value="1"/>
</dbReference>
<gene>
    <name evidence="3" type="ORF">SAMN05216289_1279</name>
</gene>
<evidence type="ECO:0000313" key="3">
    <source>
        <dbReference type="EMBL" id="SFN51271.1"/>
    </source>
</evidence>
<dbReference type="InterPro" id="IPR018376">
    <property type="entry name" value="Enoyl-CoA_hyd/isom_CS"/>
</dbReference>
<dbReference type="Gene3D" id="3.90.226.10">
    <property type="entry name" value="2-enoyl-CoA Hydratase, Chain A, domain 1"/>
    <property type="match status" value="1"/>
</dbReference>
<organism evidence="3 4">
    <name type="scientific">Dokdonella immobilis</name>
    <dbReference type="NCBI Taxonomy" id="578942"/>
    <lineage>
        <taxon>Bacteria</taxon>
        <taxon>Pseudomonadati</taxon>
        <taxon>Pseudomonadota</taxon>
        <taxon>Gammaproteobacteria</taxon>
        <taxon>Lysobacterales</taxon>
        <taxon>Rhodanobacteraceae</taxon>
        <taxon>Dokdonella</taxon>
    </lineage>
</organism>
<comment type="similarity">
    <text evidence="1 2">Belongs to the enoyl-CoA hydratase/isomerase family.</text>
</comment>
<dbReference type="GO" id="GO:0006635">
    <property type="term" value="P:fatty acid beta-oxidation"/>
    <property type="evidence" value="ECO:0007669"/>
    <property type="project" value="TreeGrafter"/>
</dbReference>
<dbReference type="Proteomes" id="UP000198575">
    <property type="component" value="Unassembled WGS sequence"/>
</dbReference>
<dbReference type="Gene3D" id="6.20.390.30">
    <property type="match status" value="1"/>
</dbReference>